<dbReference type="InterPro" id="IPR011110">
    <property type="entry name" value="Reg_prop"/>
</dbReference>
<evidence type="ECO:0000259" key="3">
    <source>
        <dbReference type="SMART" id="SM00331"/>
    </source>
</evidence>
<dbReference type="Pfam" id="PF07228">
    <property type="entry name" value="SpoIIE"/>
    <property type="match status" value="1"/>
</dbReference>
<dbReference type="SMART" id="SM00331">
    <property type="entry name" value="PP2C_SIG"/>
    <property type="match status" value="1"/>
</dbReference>
<dbReference type="SUPFAM" id="SSF81606">
    <property type="entry name" value="PP2C-like"/>
    <property type="match status" value="1"/>
</dbReference>
<dbReference type="GO" id="GO:0000155">
    <property type="term" value="F:phosphorelay sensor kinase activity"/>
    <property type="evidence" value="ECO:0007669"/>
    <property type="project" value="TreeGrafter"/>
</dbReference>
<organism evidence="4 5">
    <name type="scientific">Sediminitomix flava</name>
    <dbReference type="NCBI Taxonomy" id="379075"/>
    <lineage>
        <taxon>Bacteria</taxon>
        <taxon>Pseudomonadati</taxon>
        <taxon>Bacteroidota</taxon>
        <taxon>Cytophagia</taxon>
        <taxon>Cytophagales</taxon>
        <taxon>Flammeovirgaceae</taxon>
        <taxon>Sediminitomix</taxon>
    </lineage>
</organism>
<keyword evidence="2" id="KW-0175">Coiled coil</keyword>
<dbReference type="SUPFAM" id="SSF63829">
    <property type="entry name" value="Calcium-dependent phosphotriesterase"/>
    <property type="match status" value="2"/>
</dbReference>
<name>A0A315ZGK1_SEDFL</name>
<accession>A0A315ZGK1</accession>
<reference evidence="4 5" key="1">
    <citation type="submission" date="2018-03" db="EMBL/GenBank/DDBJ databases">
        <title>Genomic Encyclopedia of Archaeal and Bacterial Type Strains, Phase II (KMG-II): from individual species to whole genera.</title>
        <authorList>
            <person name="Goeker M."/>
        </authorList>
    </citation>
    <scope>NUCLEOTIDE SEQUENCE [LARGE SCALE GENOMIC DNA]</scope>
    <source>
        <strain evidence="4 5">DSM 28229</strain>
    </source>
</reference>
<keyword evidence="5" id="KW-1185">Reference proteome</keyword>
<dbReference type="Gene3D" id="2.60.40.10">
    <property type="entry name" value="Immunoglobulins"/>
    <property type="match status" value="1"/>
</dbReference>
<evidence type="ECO:0000313" key="4">
    <source>
        <dbReference type="EMBL" id="PWJ44283.1"/>
    </source>
</evidence>
<feature type="coiled-coil region" evidence="2">
    <location>
        <begin position="770"/>
        <end position="829"/>
    </location>
</feature>
<dbReference type="EMBL" id="QGDO01000001">
    <property type="protein sequence ID" value="PWJ44283.1"/>
    <property type="molecule type" value="Genomic_DNA"/>
</dbReference>
<dbReference type="InterPro" id="IPR001932">
    <property type="entry name" value="PPM-type_phosphatase-like_dom"/>
</dbReference>
<dbReference type="InterPro" id="IPR011123">
    <property type="entry name" value="Y_Y_Y"/>
</dbReference>
<comment type="caution">
    <text evidence="4">The sequence shown here is derived from an EMBL/GenBank/DDBJ whole genome shotgun (WGS) entry which is preliminary data.</text>
</comment>
<dbReference type="Pfam" id="PF07494">
    <property type="entry name" value="Reg_prop"/>
    <property type="match status" value="4"/>
</dbReference>
<dbReference type="AlphaFoldDB" id="A0A315ZGK1"/>
<feature type="domain" description="PPM-type phosphatase" evidence="3">
    <location>
        <begin position="856"/>
        <end position="1081"/>
    </location>
</feature>
<sequence length="1082" mass="123399">MLVSVGGYGQKINFNQLGVREGLSNNNIESITQDEFGYLWFATRDGLNRYDGHQITEISLSNDKNEQIKDYTSLYYDLETHQLVCGLYQGAISLLNTTTGEVAYQRLPNSDTHVNQIFGDSNSRIWVGSANGLFIFDLKKLKWLDVDFTQYLKGDFISSVTFIPNREEIWLSNNHSIFIFNDEFSLVDQFDILDENNEDFIKRICHIDQKAFVLFDSEQKILGYDLESKKLKKVIKLPELTLARDILKGENNYWITTTNGFYSIDNKFRKLSKVEGLNHLSLTKIFQDKSGEIWLGSRGSGMISFSQISERFRHFNNKDDKLNTPIVRAIEEDIYKRLWIGTDGGGVNIVSENRRTNYVTEEDGLASNRVRSLRKDHKGRLWVGTTAGLQILATKDGGYTIIDSLSSVLPKGNIWSIIQDQSKHIWVGTSDKLYVYNSDIELVHTYSKENGLPSNDINVVFETTDGDILIGTYGNGMAKFNPKNKTFEAFHLTTDSTDAVIEVTVIHEDSDKNLWVGTHGQGLIKINQQSEVEVFNIQNGFLDDVIYGLVEDTDQRLWYSTNRGIGFLEAKAGKKHLKFFTEKNGLLFSEFNQGAFKRSQSGEIYLGGVNGVIHFKPNSIQENPYQPQPIFTSVEAGKISDGEKSLLVYDNYKASTLDSLSLAHTQNDIQIRFSSMSFVDRKQNRYAYILEPYEETWTNVSEFNVAKYTNLSPGQYQFKLKAFNNDGVSNSEPKVLNIEIRTPYWQTTWFKFLVILSLLVIGVLTMKWRMARLEHKNQVLEEKVLLKTSEILQQKEEIEGQAEVLKEQRDKLSAKSMELEMALDELNLKNNQVVDSIKYAKKIQKTILPSKQKMEDVLGSYFTIYKPKDIVSGDFFWLSEIDEKTFCIAVIDCTGHGVPGAIMSMVGYSLLNRIVNVKKIHAPDKVLELLDKSVKEDLKHDAEKSVKDGMDVSFCKIIKNEASWELYYAGAKMPIFIKEGDSEIYRVSPTNKAIGGHYRKVRPFELKTAFLKKGDRIFLSSDGIIDQSNEDRKKIGTPLFMSWLDASQPLDVQKQSIKDKLVQHQGDFHQRDDITVVGIEVS</sequence>
<keyword evidence="1" id="KW-0597">Phosphoprotein</keyword>
<dbReference type="Gene3D" id="2.130.10.10">
    <property type="entry name" value="YVTN repeat-like/Quinoprotein amine dehydrogenase"/>
    <property type="match status" value="3"/>
</dbReference>
<evidence type="ECO:0000256" key="1">
    <source>
        <dbReference type="ARBA" id="ARBA00022553"/>
    </source>
</evidence>
<dbReference type="PANTHER" id="PTHR43547">
    <property type="entry name" value="TWO-COMPONENT HISTIDINE KINASE"/>
    <property type="match status" value="1"/>
</dbReference>
<dbReference type="PANTHER" id="PTHR43547:SF2">
    <property type="entry name" value="HYBRID SIGNAL TRANSDUCTION HISTIDINE KINASE C"/>
    <property type="match status" value="1"/>
</dbReference>
<dbReference type="Pfam" id="PF07495">
    <property type="entry name" value="Y_Y_Y"/>
    <property type="match status" value="1"/>
</dbReference>
<dbReference type="InterPro" id="IPR036457">
    <property type="entry name" value="PPM-type-like_dom_sf"/>
</dbReference>
<evidence type="ECO:0000256" key="2">
    <source>
        <dbReference type="SAM" id="Coils"/>
    </source>
</evidence>
<dbReference type="Gene3D" id="3.60.40.10">
    <property type="entry name" value="PPM-type phosphatase domain"/>
    <property type="match status" value="1"/>
</dbReference>
<protein>
    <submittedName>
        <fullName evidence="4">Serine phosphatase RsbU (Regulator of sigma subunit)</fullName>
    </submittedName>
</protein>
<proteinExistence type="predicted"/>
<dbReference type="InterPro" id="IPR015943">
    <property type="entry name" value="WD40/YVTN_repeat-like_dom_sf"/>
</dbReference>
<dbReference type="Proteomes" id="UP000245535">
    <property type="component" value="Unassembled WGS sequence"/>
</dbReference>
<gene>
    <name evidence="4" type="ORF">BC781_101633</name>
</gene>
<evidence type="ECO:0000313" key="5">
    <source>
        <dbReference type="Proteomes" id="UP000245535"/>
    </source>
</evidence>
<dbReference type="InterPro" id="IPR013783">
    <property type="entry name" value="Ig-like_fold"/>
</dbReference>